<dbReference type="PANTHER" id="PTHR34956">
    <property type="entry name" value="OS05G0397300 PROTEIN"/>
    <property type="match status" value="1"/>
</dbReference>
<gene>
    <name evidence="2" type="ORF">SLEP1_g4373</name>
</gene>
<evidence type="ECO:0000256" key="1">
    <source>
        <dbReference type="SAM" id="MobiDB-lite"/>
    </source>
</evidence>
<protein>
    <submittedName>
        <fullName evidence="2">Uncharacterized protein</fullName>
    </submittedName>
</protein>
<dbReference type="Proteomes" id="UP001054252">
    <property type="component" value="Unassembled WGS sequence"/>
</dbReference>
<dbReference type="AlphaFoldDB" id="A0AAV5HXB6"/>
<accession>A0AAV5HXB6</accession>
<evidence type="ECO:0000313" key="2">
    <source>
        <dbReference type="EMBL" id="GKU90373.1"/>
    </source>
</evidence>
<reference evidence="2 3" key="1">
    <citation type="journal article" date="2021" name="Commun. Biol.">
        <title>The genome of Shorea leprosula (Dipterocarpaceae) highlights the ecological relevance of drought in aseasonal tropical rainforests.</title>
        <authorList>
            <person name="Ng K.K.S."/>
            <person name="Kobayashi M.J."/>
            <person name="Fawcett J.A."/>
            <person name="Hatakeyama M."/>
            <person name="Paape T."/>
            <person name="Ng C.H."/>
            <person name="Ang C.C."/>
            <person name="Tnah L.H."/>
            <person name="Lee C.T."/>
            <person name="Nishiyama T."/>
            <person name="Sese J."/>
            <person name="O'Brien M.J."/>
            <person name="Copetti D."/>
            <person name="Mohd Noor M.I."/>
            <person name="Ong R.C."/>
            <person name="Putra M."/>
            <person name="Sireger I.Z."/>
            <person name="Indrioko S."/>
            <person name="Kosugi Y."/>
            <person name="Izuno A."/>
            <person name="Isagi Y."/>
            <person name="Lee S.L."/>
            <person name="Shimizu K.K."/>
        </authorList>
    </citation>
    <scope>NUCLEOTIDE SEQUENCE [LARGE SCALE GENOMIC DNA]</scope>
    <source>
        <strain evidence="2">214</strain>
    </source>
</reference>
<feature type="region of interest" description="Disordered" evidence="1">
    <location>
        <begin position="115"/>
        <end position="137"/>
    </location>
</feature>
<sequence length="137" mass="15836">MEIYSSFQDFEGMNTEGSHEYQGIDEDDVFYAEIRRQILLLTADEDDDDRQERTYPRGSNRVIGAVSSGVRAPGSYFTWGKNEKSDSVPTWLVNLWKSSNGTGVFIPNIVSSRRRNRHERMNNGRQRIYKPVQSKQP</sequence>
<keyword evidence="3" id="KW-1185">Reference proteome</keyword>
<dbReference type="PANTHER" id="PTHR34956:SF1">
    <property type="entry name" value="DUF4005 DOMAIN-CONTAINING PROTEIN"/>
    <property type="match status" value="1"/>
</dbReference>
<name>A0AAV5HXB6_9ROSI</name>
<evidence type="ECO:0000313" key="3">
    <source>
        <dbReference type="Proteomes" id="UP001054252"/>
    </source>
</evidence>
<dbReference type="EMBL" id="BPVZ01000004">
    <property type="protein sequence ID" value="GKU90373.1"/>
    <property type="molecule type" value="Genomic_DNA"/>
</dbReference>
<proteinExistence type="predicted"/>
<comment type="caution">
    <text evidence="2">The sequence shown here is derived from an EMBL/GenBank/DDBJ whole genome shotgun (WGS) entry which is preliminary data.</text>
</comment>
<organism evidence="2 3">
    <name type="scientific">Rubroshorea leprosula</name>
    <dbReference type="NCBI Taxonomy" id="152421"/>
    <lineage>
        <taxon>Eukaryota</taxon>
        <taxon>Viridiplantae</taxon>
        <taxon>Streptophyta</taxon>
        <taxon>Embryophyta</taxon>
        <taxon>Tracheophyta</taxon>
        <taxon>Spermatophyta</taxon>
        <taxon>Magnoliopsida</taxon>
        <taxon>eudicotyledons</taxon>
        <taxon>Gunneridae</taxon>
        <taxon>Pentapetalae</taxon>
        <taxon>rosids</taxon>
        <taxon>malvids</taxon>
        <taxon>Malvales</taxon>
        <taxon>Dipterocarpaceae</taxon>
        <taxon>Rubroshorea</taxon>
    </lineage>
</organism>